<feature type="region of interest" description="Disordered" evidence="1">
    <location>
        <begin position="73"/>
        <end position="102"/>
    </location>
</feature>
<evidence type="ECO:0000313" key="3">
    <source>
        <dbReference type="WBParaSite" id="SPAL_0001025500.1"/>
    </source>
</evidence>
<feature type="region of interest" description="Disordered" evidence="1">
    <location>
        <begin position="324"/>
        <end position="367"/>
    </location>
</feature>
<reference evidence="3" key="1">
    <citation type="submission" date="2017-02" db="UniProtKB">
        <authorList>
            <consortium name="WormBaseParasite"/>
        </authorList>
    </citation>
    <scope>IDENTIFICATION</scope>
</reference>
<dbReference type="AlphaFoldDB" id="A0A0N5BWR5"/>
<sequence>MSDTNAPKSGLMKSINFFRFRTPKKDLDDTPLRFGKGSKLNDNDTSKDSLTLETPCLDSPVSRFFKKVRPKRLETSRKLVDKPPTSIETDDKNGKSTNQDDQIDLSNVTIRNQQVPTYVSVSVALNGYHIPSQKCGPLVNNSEQNGKNLQSVSQEYVTNIEIEEVDDQQEIPDKFSVKWNTVSSETPEAYKELADTSISLINDRKKLANLLISESKDIMCDDAHTTLIQINGHGDMITKNIGKLYKYIDNCLEGVQGYGEATTINDLSSFWYGVIQPELDKYSKILEKADKYRDNNYKEILHEEETVKVIKKVKPKITTNKQNTVESEKVKQQKAAREEQRKKFLQEMKKKAASSRNKDISSENVIY</sequence>
<feature type="region of interest" description="Disordered" evidence="1">
    <location>
        <begin position="28"/>
        <end position="51"/>
    </location>
</feature>
<protein>
    <submittedName>
        <fullName evidence="3">Disks large-associated protein 5</fullName>
    </submittedName>
</protein>
<dbReference type="Proteomes" id="UP000046392">
    <property type="component" value="Unplaced"/>
</dbReference>
<dbReference type="WBParaSite" id="SPAL_0001025500.1">
    <property type="protein sequence ID" value="SPAL_0001025500.1"/>
    <property type="gene ID" value="SPAL_0001025500"/>
</dbReference>
<evidence type="ECO:0000313" key="2">
    <source>
        <dbReference type="Proteomes" id="UP000046392"/>
    </source>
</evidence>
<proteinExistence type="predicted"/>
<keyword evidence="2" id="KW-1185">Reference proteome</keyword>
<organism evidence="2 3">
    <name type="scientific">Strongyloides papillosus</name>
    <name type="common">Intestinal threadworm</name>
    <dbReference type="NCBI Taxonomy" id="174720"/>
    <lineage>
        <taxon>Eukaryota</taxon>
        <taxon>Metazoa</taxon>
        <taxon>Ecdysozoa</taxon>
        <taxon>Nematoda</taxon>
        <taxon>Chromadorea</taxon>
        <taxon>Rhabditida</taxon>
        <taxon>Tylenchina</taxon>
        <taxon>Panagrolaimomorpha</taxon>
        <taxon>Strongyloidoidea</taxon>
        <taxon>Strongyloididae</taxon>
        <taxon>Strongyloides</taxon>
    </lineage>
</organism>
<feature type="compositionally biased region" description="Basic and acidic residues" evidence="1">
    <location>
        <begin position="326"/>
        <end position="361"/>
    </location>
</feature>
<name>A0A0N5BWR5_STREA</name>
<evidence type="ECO:0000256" key="1">
    <source>
        <dbReference type="SAM" id="MobiDB-lite"/>
    </source>
</evidence>
<accession>A0A0N5BWR5</accession>